<proteinExistence type="predicted"/>
<dbReference type="Gene3D" id="2.60.40.10">
    <property type="entry name" value="Immunoglobulins"/>
    <property type="match status" value="1"/>
</dbReference>
<keyword evidence="3" id="KW-0378">Hydrolase</keyword>
<evidence type="ECO:0000259" key="4">
    <source>
        <dbReference type="Pfam" id="PF17389"/>
    </source>
</evidence>
<dbReference type="SUPFAM" id="SSF48208">
    <property type="entry name" value="Six-hairpin glycosidases"/>
    <property type="match status" value="1"/>
</dbReference>
<dbReference type="Pfam" id="PF25788">
    <property type="entry name" value="Ig_Rha78A_N"/>
    <property type="match status" value="1"/>
</dbReference>
<organism evidence="6 7">
    <name type="scientific">Segatella cerevisiae</name>
    <dbReference type="NCBI Taxonomy" id="2053716"/>
    <lineage>
        <taxon>Bacteria</taxon>
        <taxon>Pseudomonadati</taxon>
        <taxon>Bacteroidota</taxon>
        <taxon>Bacteroidia</taxon>
        <taxon>Bacteroidales</taxon>
        <taxon>Prevotellaceae</taxon>
        <taxon>Segatella</taxon>
    </lineage>
</organism>
<evidence type="ECO:0000313" key="7">
    <source>
        <dbReference type="Proteomes" id="UP001204015"/>
    </source>
</evidence>
<name>A0ABT1BYN3_9BACT</name>
<feature type="domain" description="Alpha-L-rhamnosidase six-hairpin glycosidase" evidence="4">
    <location>
        <begin position="290"/>
        <end position="627"/>
    </location>
</feature>
<dbReference type="EC" id="3.2.1.40" evidence="2"/>
<sequence length="742" mass="84054">MTTSRPHGLMTDLIAHTELIWQNGQVTKIPIWKANLLKSPFQYAAIRSSHPRFTWIVDDGMEDSTYQQAYRIIVSDKLADMRSNRGTLWNSGWVNSNQSVAVAYQGKRLRPNTTYFWKVKEVTNTGGESNWSAVKAFRTGPVLSDESVSFYPLEKVKEYPDSLTAPAPDVLLADFGKDAFSQISLKIYSSGKSDTVRVRLGECLANGRINRNPGGTIRYSEYDLPLKKGSHVYSIQIIKNHRNTSGNAILMPKYIGEVVPFRYCEIEGKGIRLKKEDIVRQFVHYPFNDEASSFNCNNAILNKVYDLCKYSVKATSFAGVYVDGDRERIPYAADAYINQLSHYGVDREYSMARRTYYYILNHPTWPTEWILQTALLAWNDYLFTGDNRMLLSTWQQLEPYILTDLQEKNGLISTRTGLQTPAFLASIKSKGKISDIVDWPSYGQGLNENMGGETDGFIFTDYNTVVNAYYYEALKVMSLIARAVGRQNEYTAYSHHAEDMKTLFNDYFWNKTVGGYQDGLTTAHASLHSNFFALAFDLVPHGRYQSVFQFIKSRGMACSVYGAQFLLEALYKAGDDSYALNLLTKTDDRSWYNMMRAGSTITMEAWDNKYKPNQDWNHAWGSAPANIIPMKLLGIEPLEPGYEVLGVRPRIGNLKWVDATVPTIRGAVHMHIDNDGKSYQVQLTIPANMKAKLDLPFSPQNYNITDNGKVIRFIQSGDSPSSVTMLDPGFHRLIVSYTGKSN</sequence>
<protein>
    <recommendedName>
        <fullName evidence="2">alpha-L-rhamnosidase</fullName>
        <ecNumber evidence="2">3.2.1.40</ecNumber>
    </recommendedName>
</protein>
<dbReference type="Pfam" id="PF17389">
    <property type="entry name" value="Bac_rhamnosid6H"/>
    <property type="match status" value="1"/>
</dbReference>
<comment type="catalytic activity">
    <reaction evidence="1">
        <text>Hydrolysis of terminal non-reducing alpha-L-rhamnose residues in alpha-L-rhamnosides.</text>
        <dbReference type="EC" id="3.2.1.40"/>
    </reaction>
</comment>
<accession>A0ABT1BYN3</accession>
<evidence type="ECO:0000313" key="6">
    <source>
        <dbReference type="EMBL" id="MCO6026196.1"/>
    </source>
</evidence>
<dbReference type="InterPro" id="IPR035398">
    <property type="entry name" value="Bac_rhamnosid_C"/>
</dbReference>
<dbReference type="Gene3D" id="1.50.10.10">
    <property type="match status" value="1"/>
</dbReference>
<evidence type="ECO:0000256" key="2">
    <source>
        <dbReference type="ARBA" id="ARBA00012652"/>
    </source>
</evidence>
<gene>
    <name evidence="6" type="ORF">NG821_10150</name>
</gene>
<dbReference type="InterPro" id="IPR008928">
    <property type="entry name" value="6-hairpin_glycosidase_sf"/>
</dbReference>
<evidence type="ECO:0000256" key="1">
    <source>
        <dbReference type="ARBA" id="ARBA00001445"/>
    </source>
</evidence>
<keyword evidence="7" id="KW-1185">Reference proteome</keyword>
<comment type="caution">
    <text evidence="6">The sequence shown here is derived from an EMBL/GenBank/DDBJ whole genome shotgun (WGS) entry which is preliminary data.</text>
</comment>
<dbReference type="Gene3D" id="2.60.420.10">
    <property type="entry name" value="Maltose phosphorylase, domain 3"/>
    <property type="match status" value="1"/>
</dbReference>
<dbReference type="EMBL" id="JAMXLY010000042">
    <property type="protein sequence ID" value="MCO6026196.1"/>
    <property type="molecule type" value="Genomic_DNA"/>
</dbReference>
<dbReference type="PANTHER" id="PTHR33307:SF6">
    <property type="entry name" value="ALPHA-RHAMNOSIDASE (EUROFUNG)-RELATED"/>
    <property type="match status" value="1"/>
</dbReference>
<evidence type="ECO:0000256" key="3">
    <source>
        <dbReference type="ARBA" id="ARBA00022801"/>
    </source>
</evidence>
<dbReference type="InterPro" id="IPR016007">
    <property type="entry name" value="Alpha_rhamnosid"/>
</dbReference>
<dbReference type="InterPro" id="IPR013783">
    <property type="entry name" value="Ig-like_fold"/>
</dbReference>
<dbReference type="PANTHER" id="PTHR33307">
    <property type="entry name" value="ALPHA-RHAMNOSIDASE (EUROFUNG)"/>
    <property type="match status" value="1"/>
</dbReference>
<dbReference type="Proteomes" id="UP001204015">
    <property type="component" value="Unassembled WGS sequence"/>
</dbReference>
<dbReference type="InterPro" id="IPR012341">
    <property type="entry name" value="6hp_glycosidase-like_sf"/>
</dbReference>
<evidence type="ECO:0000259" key="5">
    <source>
        <dbReference type="Pfam" id="PF17390"/>
    </source>
</evidence>
<dbReference type="InterPro" id="IPR035396">
    <property type="entry name" value="Bac_rhamnosid6H"/>
</dbReference>
<reference evidence="6 7" key="1">
    <citation type="submission" date="2022-06" db="EMBL/GenBank/DDBJ databases">
        <title>A taxonomic note on the genus Prevotella: Description of four novel genera and emended description of the genera Hallella and Xylanibacter.</title>
        <authorList>
            <person name="Hitch T.C.A."/>
        </authorList>
    </citation>
    <scope>NUCLEOTIDE SEQUENCE [LARGE SCALE GENOMIC DNA]</scope>
    <source>
        <strain evidence="6 7">DSM 100619</strain>
    </source>
</reference>
<dbReference type="Pfam" id="PF17390">
    <property type="entry name" value="Bac_rhamnosid_C"/>
    <property type="match status" value="1"/>
</dbReference>
<feature type="domain" description="Alpha-L-rhamnosidase C-terminal" evidence="5">
    <location>
        <begin position="634"/>
        <end position="701"/>
    </location>
</feature>
<dbReference type="Gene3D" id="2.60.120.260">
    <property type="entry name" value="Galactose-binding domain-like"/>
    <property type="match status" value="1"/>
</dbReference>